<keyword evidence="1" id="KW-0732">Signal</keyword>
<dbReference type="SMART" id="SM00198">
    <property type="entry name" value="SCP"/>
    <property type="match status" value="1"/>
</dbReference>
<comment type="caution">
    <text evidence="3">The sequence shown here is derived from an EMBL/GenBank/DDBJ whole genome shotgun (WGS) entry which is preliminary data.</text>
</comment>
<evidence type="ECO:0000313" key="3">
    <source>
        <dbReference type="EMBL" id="MBZ5708572.1"/>
    </source>
</evidence>
<dbReference type="PRINTS" id="PR00837">
    <property type="entry name" value="V5TPXLIKE"/>
</dbReference>
<dbReference type="SUPFAM" id="SSF55797">
    <property type="entry name" value="PR-1-like"/>
    <property type="match status" value="1"/>
</dbReference>
<dbReference type="InterPro" id="IPR035940">
    <property type="entry name" value="CAP_sf"/>
</dbReference>
<reference evidence="3" key="1">
    <citation type="submission" date="2021-08" db="EMBL/GenBank/DDBJ databases">
        <authorList>
            <person name="Stevens D.C."/>
        </authorList>
    </citation>
    <scope>NUCLEOTIDE SEQUENCE</scope>
    <source>
        <strain evidence="3">DSM 53165</strain>
    </source>
</reference>
<dbReference type="Proteomes" id="UP001139031">
    <property type="component" value="Unassembled WGS sequence"/>
</dbReference>
<feature type="domain" description="SCP" evidence="2">
    <location>
        <begin position="59"/>
        <end position="195"/>
    </location>
</feature>
<sequence length="199" mass="21248">MCTGHTSAYRAAARRALGSLGAAILMITAAVQATMSVKTDAAAATPAAELEPRADSEPGRLAGITGAHNSVRAALGIPGLTWSPAVAQFAQAWADELEAQGCVMKHRPDDGPDAQQYGENIFKSWGYPPRAEDVVAKWVAEEADYDDETNTCSGVCGHYTQVVWRDSRRLGCGMAVCGDQEVWICNYDPPGNITGEWPY</sequence>
<proteinExistence type="predicted"/>
<keyword evidence="4" id="KW-1185">Reference proteome</keyword>
<evidence type="ECO:0000256" key="1">
    <source>
        <dbReference type="SAM" id="SignalP"/>
    </source>
</evidence>
<dbReference type="PANTHER" id="PTHR10334">
    <property type="entry name" value="CYSTEINE-RICH SECRETORY PROTEIN-RELATED"/>
    <property type="match status" value="1"/>
</dbReference>
<dbReference type="Gene3D" id="3.40.33.10">
    <property type="entry name" value="CAP"/>
    <property type="match status" value="1"/>
</dbReference>
<dbReference type="InterPro" id="IPR014044">
    <property type="entry name" value="CAP_dom"/>
</dbReference>
<protein>
    <submittedName>
        <fullName evidence="3">CAP domain-containing protein</fullName>
    </submittedName>
</protein>
<evidence type="ECO:0000259" key="2">
    <source>
        <dbReference type="SMART" id="SM00198"/>
    </source>
</evidence>
<dbReference type="InterPro" id="IPR001283">
    <property type="entry name" value="CRISP-related"/>
</dbReference>
<dbReference type="InterPro" id="IPR018244">
    <property type="entry name" value="Allrgn_V5/Tpx1_CS"/>
</dbReference>
<evidence type="ECO:0000313" key="4">
    <source>
        <dbReference type="Proteomes" id="UP001139031"/>
    </source>
</evidence>
<dbReference type="InterPro" id="IPR002413">
    <property type="entry name" value="V5_allergen-like"/>
</dbReference>
<accession>A0ABS7TKB9</accession>
<dbReference type="PRINTS" id="PR00838">
    <property type="entry name" value="V5ALLERGEN"/>
</dbReference>
<gene>
    <name evidence="3" type="ORF">K7C98_04830</name>
</gene>
<dbReference type="PROSITE" id="PS01009">
    <property type="entry name" value="CRISP_1"/>
    <property type="match status" value="1"/>
</dbReference>
<name>A0ABS7TKB9_9BACT</name>
<dbReference type="RefSeq" id="WP_224190319.1">
    <property type="nucleotide sequence ID" value="NZ_JAIRAU010000001.1"/>
</dbReference>
<organism evidence="3 4">
    <name type="scientific">Nannocystis pusilla</name>
    <dbReference type="NCBI Taxonomy" id="889268"/>
    <lineage>
        <taxon>Bacteria</taxon>
        <taxon>Pseudomonadati</taxon>
        <taxon>Myxococcota</taxon>
        <taxon>Polyangia</taxon>
        <taxon>Nannocystales</taxon>
        <taxon>Nannocystaceae</taxon>
        <taxon>Nannocystis</taxon>
    </lineage>
</organism>
<dbReference type="Pfam" id="PF00188">
    <property type="entry name" value="CAP"/>
    <property type="match status" value="1"/>
</dbReference>
<feature type="chain" id="PRO_5045482857" evidence="1">
    <location>
        <begin position="34"/>
        <end position="199"/>
    </location>
</feature>
<feature type="signal peptide" evidence="1">
    <location>
        <begin position="1"/>
        <end position="33"/>
    </location>
</feature>
<dbReference type="EMBL" id="JAIRAU010000001">
    <property type="protein sequence ID" value="MBZ5708572.1"/>
    <property type="molecule type" value="Genomic_DNA"/>
</dbReference>